<evidence type="ECO:0000313" key="2">
    <source>
        <dbReference type="Proteomes" id="UP001186974"/>
    </source>
</evidence>
<comment type="caution">
    <text evidence="1">The sequence shown here is derived from an EMBL/GenBank/DDBJ whole genome shotgun (WGS) entry which is preliminary data.</text>
</comment>
<proteinExistence type="predicted"/>
<name>A0ACC3DH64_9PEZI</name>
<protein>
    <submittedName>
        <fullName evidence="1">Uncharacterized protein</fullName>
    </submittedName>
</protein>
<accession>A0ACC3DH64</accession>
<dbReference type="EMBL" id="JAWDJW010004759">
    <property type="protein sequence ID" value="KAK3072130.1"/>
    <property type="molecule type" value="Genomic_DNA"/>
</dbReference>
<reference evidence="1" key="1">
    <citation type="submission" date="2024-09" db="EMBL/GenBank/DDBJ databases">
        <title>Black Yeasts Isolated from many extreme environments.</title>
        <authorList>
            <person name="Coleine C."/>
            <person name="Stajich J.E."/>
            <person name="Selbmann L."/>
        </authorList>
    </citation>
    <scope>NUCLEOTIDE SEQUENCE</scope>
    <source>
        <strain evidence="1">CCFEE 5737</strain>
    </source>
</reference>
<keyword evidence="2" id="KW-1185">Reference proteome</keyword>
<organism evidence="1 2">
    <name type="scientific">Coniosporium uncinatum</name>
    <dbReference type="NCBI Taxonomy" id="93489"/>
    <lineage>
        <taxon>Eukaryota</taxon>
        <taxon>Fungi</taxon>
        <taxon>Dikarya</taxon>
        <taxon>Ascomycota</taxon>
        <taxon>Pezizomycotina</taxon>
        <taxon>Dothideomycetes</taxon>
        <taxon>Dothideomycetes incertae sedis</taxon>
        <taxon>Coniosporium</taxon>
    </lineage>
</organism>
<feature type="non-terminal residue" evidence="1">
    <location>
        <position position="313"/>
    </location>
</feature>
<gene>
    <name evidence="1" type="ORF">LTS18_014698</name>
</gene>
<evidence type="ECO:0000313" key="1">
    <source>
        <dbReference type="EMBL" id="KAK3072130.1"/>
    </source>
</evidence>
<sequence length="313" mass="36150">MNNEGLLKAILAASSRHLAIKASMEGRPKDTTDSIGYYAQALRFLQMGMKYQSYTRSAELLATVLIIALFEMLDGSPLGWERHLKGIFWIQRSQDSNGECGGLKQAIWWNWLNQDIWSAMRERRRVFSFYKPVRSYENMEPYEVARRSTYLLAQAVNFSSKEEARQREYDPIQGQERAACLLRMLDDWRAALTVEFRPLPFEHNGESAFAPIWINPPAFGAALQQYNLARILIMVHSPSFTETHREYYLTQIEEAVNTIVGIALLAEEGYHRIISIGCLFSIALMDYLTDDFSKRQLILDLIHKHQRMTGWPA</sequence>
<dbReference type="Proteomes" id="UP001186974">
    <property type="component" value="Unassembled WGS sequence"/>
</dbReference>